<dbReference type="GeneID" id="93165839"/>
<feature type="transmembrane region" description="Helical" evidence="6">
    <location>
        <begin position="77"/>
        <end position="96"/>
    </location>
</feature>
<keyword evidence="6" id="KW-1003">Cell membrane</keyword>
<dbReference type="InterPro" id="IPR002781">
    <property type="entry name" value="TM_pro_TauE-like"/>
</dbReference>
<dbReference type="PATRIC" id="fig|742734.4.peg.5672"/>
<dbReference type="RefSeq" id="WP_048931142.1">
    <property type="nucleotide sequence ID" value="NZ_KQ235886.1"/>
</dbReference>
<dbReference type="GO" id="GO:0005886">
    <property type="term" value="C:plasma membrane"/>
    <property type="evidence" value="ECO:0007669"/>
    <property type="project" value="UniProtKB-SubCell"/>
</dbReference>
<evidence type="ECO:0000256" key="4">
    <source>
        <dbReference type="ARBA" id="ARBA00022989"/>
    </source>
</evidence>
<dbReference type="Proteomes" id="UP000037392">
    <property type="component" value="Unassembled WGS sequence"/>
</dbReference>
<comment type="subcellular location">
    <subcellularLocation>
        <location evidence="6">Cell membrane</location>
        <topology evidence="6">Multi-pass membrane protein</topology>
    </subcellularLocation>
    <subcellularLocation>
        <location evidence="1">Membrane</location>
        <topology evidence="1">Multi-pass membrane protein</topology>
    </subcellularLocation>
</comment>
<protein>
    <recommendedName>
        <fullName evidence="6">Probable membrane transporter protein</fullName>
    </recommendedName>
</protein>
<feature type="transmembrane region" description="Helical" evidence="6">
    <location>
        <begin position="6"/>
        <end position="31"/>
    </location>
</feature>
<proteinExistence type="inferred from homology"/>
<feature type="transmembrane region" description="Helical" evidence="6">
    <location>
        <begin position="38"/>
        <end position="57"/>
    </location>
</feature>
<keyword evidence="4 6" id="KW-1133">Transmembrane helix</keyword>
<keyword evidence="3 6" id="KW-0812">Transmembrane</keyword>
<dbReference type="PANTHER" id="PTHR43701">
    <property type="entry name" value="MEMBRANE TRANSPORTER PROTEIN MJ0441-RELATED"/>
    <property type="match status" value="1"/>
</dbReference>
<evidence type="ECO:0000256" key="5">
    <source>
        <dbReference type="ARBA" id="ARBA00023136"/>
    </source>
</evidence>
<evidence type="ECO:0000256" key="2">
    <source>
        <dbReference type="ARBA" id="ARBA00009142"/>
    </source>
</evidence>
<dbReference type="InterPro" id="IPR051598">
    <property type="entry name" value="TSUP/Inactive_protease-like"/>
</dbReference>
<sequence>MSLHLYVIFFAVSFAASVAGAICGIGGGILIKPLLDAFGVLSVSSISFLSGCTVLSMSCYSVGKSKLNGYSRVDMKIGTPLAVGAAIGGALGKVIFRAVSAISSDPNKVGAIQAACLLVITFVILIYTVNKDKVHTLHVKNLLICILLGLFLGICSSFLGIGGGPINLAVLFYFFSMDTKEAAENSLYIILFSQSTSLINTLVTGTVPVFGIGVLVLMVGGGLLGGMVGRKINKTVEENTVNRLFIGLMIIIILINVYNIYQFM</sequence>
<dbReference type="AlphaFoldDB" id="A0A0J9BK91"/>
<organism evidence="7 8">
    <name type="scientific">[Clostridium] citroniae WAL-19142</name>
    <dbReference type="NCBI Taxonomy" id="742734"/>
    <lineage>
        <taxon>Bacteria</taxon>
        <taxon>Bacillati</taxon>
        <taxon>Bacillota</taxon>
        <taxon>Clostridia</taxon>
        <taxon>Lachnospirales</taxon>
        <taxon>Lachnospiraceae</taxon>
        <taxon>Enterocloster</taxon>
    </lineage>
</organism>
<comment type="caution">
    <text evidence="7">The sequence shown here is derived from an EMBL/GenBank/DDBJ whole genome shotgun (WGS) entry which is preliminary data.</text>
</comment>
<feature type="transmembrane region" description="Helical" evidence="6">
    <location>
        <begin position="141"/>
        <end position="174"/>
    </location>
</feature>
<name>A0A0J9BK91_9FIRM</name>
<feature type="transmembrane region" description="Helical" evidence="6">
    <location>
        <begin position="108"/>
        <end position="129"/>
    </location>
</feature>
<dbReference type="OrthoDB" id="3181470at2"/>
<feature type="transmembrane region" description="Helical" evidence="6">
    <location>
        <begin position="241"/>
        <end position="261"/>
    </location>
</feature>
<evidence type="ECO:0000313" key="7">
    <source>
        <dbReference type="EMBL" id="KMW12576.1"/>
    </source>
</evidence>
<dbReference type="Pfam" id="PF01925">
    <property type="entry name" value="TauE"/>
    <property type="match status" value="1"/>
</dbReference>
<keyword evidence="5 6" id="KW-0472">Membrane</keyword>
<evidence type="ECO:0000313" key="8">
    <source>
        <dbReference type="Proteomes" id="UP000037392"/>
    </source>
</evidence>
<dbReference type="PANTHER" id="PTHR43701:SF2">
    <property type="entry name" value="MEMBRANE TRANSPORTER PROTEIN YJNA-RELATED"/>
    <property type="match status" value="1"/>
</dbReference>
<reference evidence="7 8" key="1">
    <citation type="submission" date="2011-04" db="EMBL/GenBank/DDBJ databases">
        <title>The Genome Sequence of Clostridium citroniae WAL-19142.</title>
        <authorList>
            <consortium name="The Broad Institute Genome Sequencing Platform"/>
            <person name="Earl A."/>
            <person name="Ward D."/>
            <person name="Feldgarden M."/>
            <person name="Gevers D."/>
            <person name="Warren Y.A."/>
            <person name="Tyrrell K.L."/>
            <person name="Citron D.M."/>
            <person name="Goldstein E.J."/>
            <person name="Daigneault M."/>
            <person name="Allen-Vercoe E."/>
            <person name="Young S.K."/>
            <person name="Zeng Q."/>
            <person name="Gargeya S."/>
            <person name="Fitzgerald M."/>
            <person name="Haas B."/>
            <person name="Abouelleil A."/>
            <person name="Alvarado L."/>
            <person name="Arachchi H.M."/>
            <person name="Berlin A."/>
            <person name="Brown A."/>
            <person name="Chapman S.B."/>
            <person name="Chen Z."/>
            <person name="Dunbar C."/>
            <person name="Freedman E."/>
            <person name="Gearin G."/>
            <person name="Gellesch M."/>
            <person name="Goldberg J."/>
            <person name="Griggs A."/>
            <person name="Gujja S."/>
            <person name="Heilman E.R."/>
            <person name="Heiman D."/>
            <person name="Howarth C."/>
            <person name="Larson L."/>
            <person name="Lui A."/>
            <person name="MacDonald P.J."/>
            <person name="Mehta T."/>
            <person name="Montmayeur A."/>
            <person name="Murphy C."/>
            <person name="Neiman D."/>
            <person name="Pearson M."/>
            <person name="Priest M."/>
            <person name="Roberts A."/>
            <person name="Saif S."/>
            <person name="Shea T."/>
            <person name="Shenoy N."/>
            <person name="Sisk P."/>
            <person name="Stolte C."/>
            <person name="Sykes S."/>
            <person name="White J."/>
            <person name="Yandava C."/>
            <person name="Wortman J."/>
            <person name="Nusbaum C."/>
            <person name="Birren B."/>
        </authorList>
    </citation>
    <scope>NUCLEOTIDE SEQUENCE [LARGE SCALE GENOMIC DNA]</scope>
    <source>
        <strain evidence="7 8">WAL-19142</strain>
    </source>
</reference>
<feature type="transmembrane region" description="Helical" evidence="6">
    <location>
        <begin position="209"/>
        <end position="229"/>
    </location>
</feature>
<dbReference type="EMBL" id="ADLK01000049">
    <property type="protein sequence ID" value="KMW12576.1"/>
    <property type="molecule type" value="Genomic_DNA"/>
</dbReference>
<evidence type="ECO:0000256" key="6">
    <source>
        <dbReference type="RuleBase" id="RU363041"/>
    </source>
</evidence>
<evidence type="ECO:0000256" key="1">
    <source>
        <dbReference type="ARBA" id="ARBA00004141"/>
    </source>
</evidence>
<evidence type="ECO:0000256" key="3">
    <source>
        <dbReference type="ARBA" id="ARBA00022692"/>
    </source>
</evidence>
<comment type="similarity">
    <text evidence="2 6">Belongs to the 4-toluene sulfonate uptake permease (TSUP) (TC 2.A.102) family.</text>
</comment>
<accession>A0A0J9BK91</accession>
<gene>
    <name evidence="7" type="ORF">HMPREF9470_05301</name>
</gene>